<keyword evidence="3" id="KW-1185">Reference proteome</keyword>
<protein>
    <submittedName>
        <fullName evidence="2">Uncharacterized protein</fullName>
    </submittedName>
</protein>
<sequence length="152" mass="16771">QKNFPFHERGGEKVVRRRNFLAAIFGDGGRHAHNDDVGGGDDDVSAKDPPRRSTSQLSSIVQHKRRPDADSAVESPQPPLDEAPNSPEGSSTSSWWFPFPFPARQVGSTAVGTLAWAPAVTGSQNRRRQRCVCFGNFSEVADYLYLCCTLFY</sequence>
<reference evidence="2 3" key="2">
    <citation type="submission" date="2018-04" db="EMBL/GenBank/DDBJ databases">
        <title>OglaRS2 (Oryza glaberrima Reference Sequence Version 2).</title>
        <authorList>
            <person name="Zhang J."/>
            <person name="Kudrna D."/>
            <person name="Lee S."/>
            <person name="Talag J."/>
            <person name="Rajasekar S."/>
            <person name="Wing R.A."/>
        </authorList>
    </citation>
    <scope>NUCLEOTIDE SEQUENCE [LARGE SCALE GENOMIC DNA]</scope>
    <source>
        <strain evidence="2 3">cv. IRGC 96717</strain>
    </source>
</reference>
<evidence type="ECO:0000313" key="3">
    <source>
        <dbReference type="Proteomes" id="UP000007306"/>
    </source>
</evidence>
<proteinExistence type="predicted"/>
<dbReference type="Proteomes" id="UP000007306">
    <property type="component" value="Chromosome 11"/>
</dbReference>
<evidence type="ECO:0000313" key="2">
    <source>
        <dbReference type="EnsemblPlants" id="ORGLA11G0059800.1"/>
    </source>
</evidence>
<dbReference type="OMA" id="YLCCTLF"/>
<name>I1QYK6_ORYGL</name>
<dbReference type="EnsemblPlants" id="ORGLA11G0059800.1">
    <property type="protein sequence ID" value="ORGLA11G0059800.1"/>
    <property type="gene ID" value="ORGLA11G0059800"/>
</dbReference>
<dbReference type="HOGENOM" id="CLU_1726987_0_0_1"/>
<accession>I1QYK6</accession>
<feature type="compositionally biased region" description="Polar residues" evidence="1">
    <location>
        <begin position="52"/>
        <end position="61"/>
    </location>
</feature>
<dbReference type="AlphaFoldDB" id="I1QYK6"/>
<evidence type="ECO:0000256" key="1">
    <source>
        <dbReference type="SAM" id="MobiDB-lite"/>
    </source>
</evidence>
<organism evidence="2 3">
    <name type="scientific">Oryza glaberrima</name>
    <name type="common">African rice</name>
    <dbReference type="NCBI Taxonomy" id="4538"/>
    <lineage>
        <taxon>Eukaryota</taxon>
        <taxon>Viridiplantae</taxon>
        <taxon>Streptophyta</taxon>
        <taxon>Embryophyta</taxon>
        <taxon>Tracheophyta</taxon>
        <taxon>Spermatophyta</taxon>
        <taxon>Magnoliopsida</taxon>
        <taxon>Liliopsida</taxon>
        <taxon>Poales</taxon>
        <taxon>Poaceae</taxon>
        <taxon>BOP clade</taxon>
        <taxon>Oryzoideae</taxon>
        <taxon>Oryzeae</taxon>
        <taxon>Oryzinae</taxon>
        <taxon>Oryza</taxon>
    </lineage>
</organism>
<feature type="region of interest" description="Disordered" evidence="1">
    <location>
        <begin position="25"/>
        <end position="92"/>
    </location>
</feature>
<dbReference type="Gramene" id="ORGLA11G0059800.1">
    <property type="protein sequence ID" value="ORGLA11G0059800.1"/>
    <property type="gene ID" value="ORGLA11G0059800"/>
</dbReference>
<reference evidence="2" key="1">
    <citation type="submission" date="2015-06" db="UniProtKB">
        <authorList>
            <consortium name="EnsemblPlants"/>
        </authorList>
    </citation>
    <scope>IDENTIFICATION</scope>
</reference>